<keyword evidence="4" id="KW-0597">Phosphoprotein</keyword>
<keyword evidence="7" id="KW-0378">Hydrolase</keyword>
<evidence type="ECO:0000313" key="18">
    <source>
        <dbReference type="EMBL" id="KAK9793756.1"/>
    </source>
</evidence>
<evidence type="ECO:0000256" key="8">
    <source>
        <dbReference type="ARBA" id="ARBA00022837"/>
    </source>
</evidence>
<proteinExistence type="predicted"/>
<dbReference type="GO" id="GO:0016042">
    <property type="term" value="P:lipid catabolic process"/>
    <property type="evidence" value="ECO:0007669"/>
    <property type="project" value="UniProtKB-KW"/>
</dbReference>
<dbReference type="SUPFAM" id="SSF53474">
    <property type="entry name" value="alpha/beta-Hydrolases"/>
    <property type="match status" value="1"/>
</dbReference>
<feature type="compositionally biased region" description="Low complexity" evidence="15">
    <location>
        <begin position="563"/>
        <end position="578"/>
    </location>
</feature>
<feature type="compositionally biased region" description="Basic and acidic residues" evidence="15">
    <location>
        <begin position="624"/>
        <end position="635"/>
    </location>
</feature>
<feature type="region of interest" description="Disordered" evidence="15">
    <location>
        <begin position="546"/>
        <end position="635"/>
    </location>
</feature>
<dbReference type="AlphaFoldDB" id="A0AAW1NSG1"/>
<accession>A0AAW1NSG1</accession>
<keyword evidence="3" id="KW-1003">Cell membrane</keyword>
<evidence type="ECO:0000256" key="10">
    <source>
        <dbReference type="ARBA" id="ARBA00022989"/>
    </source>
</evidence>
<evidence type="ECO:0000256" key="5">
    <source>
        <dbReference type="ARBA" id="ARBA00022692"/>
    </source>
</evidence>
<dbReference type="Gene3D" id="3.40.50.1820">
    <property type="entry name" value="alpha/beta hydrolase"/>
    <property type="match status" value="2"/>
</dbReference>
<keyword evidence="6" id="KW-0479">Metal-binding</keyword>
<evidence type="ECO:0000256" key="11">
    <source>
        <dbReference type="ARBA" id="ARBA00023098"/>
    </source>
</evidence>
<feature type="transmembrane region" description="Helical" evidence="16">
    <location>
        <begin position="62"/>
        <end position="83"/>
    </location>
</feature>
<feature type="region of interest" description="Disordered" evidence="15">
    <location>
        <begin position="193"/>
        <end position="241"/>
    </location>
</feature>
<evidence type="ECO:0000256" key="3">
    <source>
        <dbReference type="ARBA" id="ARBA00022475"/>
    </source>
</evidence>
<dbReference type="Pfam" id="PF01764">
    <property type="entry name" value="Lipase_3"/>
    <property type="match status" value="1"/>
</dbReference>
<dbReference type="InterPro" id="IPR002921">
    <property type="entry name" value="Fungal_lipase-type"/>
</dbReference>
<feature type="region of interest" description="Disordered" evidence="15">
    <location>
        <begin position="893"/>
        <end position="916"/>
    </location>
</feature>
<dbReference type="EC" id="3.1.1.116" evidence="14"/>
<sequence length="969" mass="106441">MPSVKLFGRSWDTTTDVLPVNFLAPMLLHVSLVIAAIASVIGRSEEGCPDNAAQAAYQALRWSLFGFFVLSATAEMGTVIFGLQGTPLEESKRRFAVPCVYAIMGLYVLELIIAIYGTILINTVNPPCTTAHAVRIVVYMSWAKLAFTIFWLVTCYAFFPATFDDAQGWIERIKWLFSLLQRVGIRLGDLPGATHGMKEEEEPDDGSKTGGMTPPRDQSKRKDGHEVEKLKEQRKKGSREEQLMHHLAATFRMILGDIDLTVTDRHVALVLAGSLQIMRRRNRVERYLLPKDKWRVLPESPLSEEQEEDLEKQENRAEVSADLLKESLVFLEYANASYYIEGPMDPEEARLQREKEVKKRRRTCCFIALPNFMQREDARVEHASLSRRRGGRKKGKGGPEVEASAGSMVDGAGDEHDITKGATGELDFDDPHKNMDIVYRKADNVVLGQLPYCIALDWKRQLVVLSCRGTSSLRDAVTDAIGQPIDLGLWLSPEGDEAQEELPGFGSLGTQCAHSGVLTAAAATYKDLQRHRILEELLQTSDIPDLPAQDELQGHNQPRAHADGGQTTQDDDQSSTGSYATARGSRQGSTRQSLEATEHRMSNGDVPGSSQPSMRSGADAAEPEMDHQPSRRTQDMHAELEKTVAEGQEMVEKLVSASTAPGGGDSTPLPPEAKAEEERQMGKLRARKLDCKGWGLITTGHSLGGGVAALLALKLRARFPKTHCWAFCPPGGLVTAGLAHAMEPFCTSVALGKDGVPRASLHTMARLMDDAVEGLARGKRCKMRVLVRNVRKAGRAKLLDMNEFHALGSIPAEPQAALDKYRKSREQTKDLMGMATFPAGKLMYIRRLKFKDGSTSYDAVWIKPESLMTEGFLISGRMLKDHLLSSVQQGLEGAIERSEGGPGKEEDDGSDDSDATPGSVARLCFSCHPRTAMTKVKRIHRRHKEEIKTAGAATKGGQIAHMASAVDGP</sequence>
<evidence type="ECO:0000256" key="14">
    <source>
        <dbReference type="ARBA" id="ARBA00026104"/>
    </source>
</evidence>
<feature type="region of interest" description="Disordered" evidence="15">
    <location>
        <begin position="949"/>
        <end position="969"/>
    </location>
</feature>
<feature type="compositionally biased region" description="Basic and acidic residues" evidence="15">
    <location>
        <begin position="894"/>
        <end position="904"/>
    </location>
</feature>
<evidence type="ECO:0000256" key="9">
    <source>
        <dbReference type="ARBA" id="ARBA00022963"/>
    </source>
</evidence>
<comment type="cofactor">
    <cofactor evidence="1">
        <name>Ca(2+)</name>
        <dbReference type="ChEBI" id="CHEBI:29108"/>
    </cofactor>
</comment>
<keyword evidence="19" id="KW-1185">Reference proteome</keyword>
<keyword evidence="10 16" id="KW-1133">Transmembrane helix</keyword>
<feature type="compositionally biased region" description="Acidic residues" evidence="15">
    <location>
        <begin position="905"/>
        <end position="914"/>
    </location>
</feature>
<dbReference type="EMBL" id="JALJOQ010000146">
    <property type="protein sequence ID" value="KAK9793756.1"/>
    <property type="molecule type" value="Genomic_DNA"/>
</dbReference>
<gene>
    <name evidence="18" type="ORF">WJX73_001910</name>
</gene>
<feature type="region of interest" description="Disordered" evidence="15">
    <location>
        <begin position="657"/>
        <end position="681"/>
    </location>
</feature>
<keyword evidence="9" id="KW-0442">Lipid degradation</keyword>
<dbReference type="GO" id="GO:0046872">
    <property type="term" value="F:metal ion binding"/>
    <property type="evidence" value="ECO:0007669"/>
    <property type="project" value="UniProtKB-KW"/>
</dbReference>
<reference evidence="18 19" key="1">
    <citation type="journal article" date="2024" name="Nat. Commun.">
        <title>Phylogenomics reveals the evolutionary origins of lichenization in chlorophyte algae.</title>
        <authorList>
            <person name="Puginier C."/>
            <person name="Libourel C."/>
            <person name="Otte J."/>
            <person name="Skaloud P."/>
            <person name="Haon M."/>
            <person name="Grisel S."/>
            <person name="Petersen M."/>
            <person name="Berrin J.G."/>
            <person name="Delaux P.M."/>
            <person name="Dal Grande F."/>
            <person name="Keller J."/>
        </authorList>
    </citation>
    <scope>NUCLEOTIDE SEQUENCE [LARGE SCALE GENOMIC DNA]</scope>
    <source>
        <strain evidence="18 19">SAG 2036</strain>
    </source>
</reference>
<dbReference type="InterPro" id="IPR052214">
    <property type="entry name" value="DAG_Lipase-Related"/>
</dbReference>
<evidence type="ECO:0000256" key="2">
    <source>
        <dbReference type="ARBA" id="ARBA00004651"/>
    </source>
</evidence>
<evidence type="ECO:0000256" key="1">
    <source>
        <dbReference type="ARBA" id="ARBA00001913"/>
    </source>
</evidence>
<comment type="caution">
    <text evidence="18">The sequence shown here is derived from an EMBL/GenBank/DDBJ whole genome shotgun (WGS) entry which is preliminary data.</text>
</comment>
<keyword evidence="8" id="KW-0106">Calcium</keyword>
<feature type="domain" description="Fungal lipase-type" evidence="17">
    <location>
        <begin position="678"/>
        <end position="761"/>
    </location>
</feature>
<dbReference type="GO" id="GO:0005886">
    <property type="term" value="C:plasma membrane"/>
    <property type="evidence" value="ECO:0007669"/>
    <property type="project" value="UniProtKB-SubCell"/>
</dbReference>
<evidence type="ECO:0000256" key="6">
    <source>
        <dbReference type="ARBA" id="ARBA00022723"/>
    </source>
</evidence>
<feature type="transmembrane region" description="Helical" evidence="16">
    <location>
        <begin position="20"/>
        <end position="41"/>
    </location>
</feature>
<comment type="catalytic activity">
    <reaction evidence="13">
        <text>a 1,2-diacyl-sn-glycerol + H2O = a 2-acylglycerol + a fatty acid + H(+)</text>
        <dbReference type="Rhea" id="RHEA:33275"/>
        <dbReference type="ChEBI" id="CHEBI:15377"/>
        <dbReference type="ChEBI" id="CHEBI:15378"/>
        <dbReference type="ChEBI" id="CHEBI:17389"/>
        <dbReference type="ChEBI" id="CHEBI:17815"/>
        <dbReference type="ChEBI" id="CHEBI:28868"/>
        <dbReference type="EC" id="3.1.1.116"/>
    </reaction>
    <physiologicalReaction direction="left-to-right" evidence="13">
        <dbReference type="Rhea" id="RHEA:33276"/>
    </physiologicalReaction>
</comment>
<evidence type="ECO:0000256" key="4">
    <source>
        <dbReference type="ARBA" id="ARBA00022553"/>
    </source>
</evidence>
<feature type="transmembrane region" description="Helical" evidence="16">
    <location>
        <begin position="136"/>
        <end position="159"/>
    </location>
</feature>
<evidence type="ECO:0000256" key="13">
    <source>
        <dbReference type="ARBA" id="ARBA00024531"/>
    </source>
</evidence>
<dbReference type="InterPro" id="IPR029058">
    <property type="entry name" value="AB_hydrolase_fold"/>
</dbReference>
<keyword evidence="11" id="KW-0443">Lipid metabolism</keyword>
<evidence type="ECO:0000256" key="15">
    <source>
        <dbReference type="SAM" id="MobiDB-lite"/>
    </source>
</evidence>
<feature type="region of interest" description="Disordered" evidence="15">
    <location>
        <begin position="381"/>
        <end position="425"/>
    </location>
</feature>
<feature type="compositionally biased region" description="Basic and acidic residues" evidence="15">
    <location>
        <begin position="217"/>
        <end position="231"/>
    </location>
</feature>
<dbReference type="GO" id="GO:0016298">
    <property type="term" value="F:lipase activity"/>
    <property type="evidence" value="ECO:0007669"/>
    <property type="project" value="TreeGrafter"/>
</dbReference>
<dbReference type="PANTHER" id="PTHR45792">
    <property type="entry name" value="DIACYLGLYCEROL LIPASE HOMOLOG-RELATED"/>
    <property type="match status" value="1"/>
</dbReference>
<feature type="compositionally biased region" description="Basic residues" evidence="15">
    <location>
        <begin position="385"/>
        <end position="396"/>
    </location>
</feature>
<name>A0AAW1NSG1_9CHLO</name>
<feature type="compositionally biased region" description="Polar residues" evidence="15">
    <location>
        <begin position="584"/>
        <end position="595"/>
    </location>
</feature>
<evidence type="ECO:0000256" key="12">
    <source>
        <dbReference type="ARBA" id="ARBA00023136"/>
    </source>
</evidence>
<evidence type="ECO:0000313" key="19">
    <source>
        <dbReference type="Proteomes" id="UP001465755"/>
    </source>
</evidence>
<dbReference type="Proteomes" id="UP001465755">
    <property type="component" value="Unassembled WGS sequence"/>
</dbReference>
<evidence type="ECO:0000259" key="17">
    <source>
        <dbReference type="Pfam" id="PF01764"/>
    </source>
</evidence>
<protein>
    <recommendedName>
        <fullName evidence="14">sn-1-specific diacylglycerol lipase</fullName>
        <ecNumber evidence="14">3.1.1.116</ecNumber>
    </recommendedName>
</protein>
<keyword evidence="12 16" id="KW-0472">Membrane</keyword>
<organism evidence="18 19">
    <name type="scientific">Symbiochloris irregularis</name>
    <dbReference type="NCBI Taxonomy" id="706552"/>
    <lineage>
        <taxon>Eukaryota</taxon>
        <taxon>Viridiplantae</taxon>
        <taxon>Chlorophyta</taxon>
        <taxon>core chlorophytes</taxon>
        <taxon>Trebouxiophyceae</taxon>
        <taxon>Trebouxiales</taxon>
        <taxon>Trebouxiaceae</taxon>
        <taxon>Symbiochloris</taxon>
    </lineage>
</organism>
<feature type="transmembrane region" description="Helical" evidence="16">
    <location>
        <begin position="95"/>
        <end position="124"/>
    </location>
</feature>
<comment type="subcellular location">
    <subcellularLocation>
        <location evidence="2">Cell membrane</location>
        <topology evidence="2">Multi-pass membrane protein</topology>
    </subcellularLocation>
</comment>
<dbReference type="PANTHER" id="PTHR45792:SF8">
    <property type="entry name" value="DIACYLGLYCEROL LIPASE-ALPHA"/>
    <property type="match status" value="1"/>
</dbReference>
<keyword evidence="5 16" id="KW-0812">Transmembrane</keyword>
<evidence type="ECO:0000256" key="16">
    <source>
        <dbReference type="SAM" id="Phobius"/>
    </source>
</evidence>
<evidence type="ECO:0000256" key="7">
    <source>
        <dbReference type="ARBA" id="ARBA00022801"/>
    </source>
</evidence>